<keyword evidence="2" id="KW-1133">Transmembrane helix</keyword>
<proteinExistence type="predicted"/>
<evidence type="ECO:0000256" key="2">
    <source>
        <dbReference type="SAM" id="Phobius"/>
    </source>
</evidence>
<reference evidence="3 4" key="1">
    <citation type="journal article" date="2005" name="J. Bacteriol.">
        <title>Complete genome sequence and analysis of the multiresistant nosocomial pathogen Corynebacterium jeikeium K411, a lipid-requiring bacterium of the human skin flora.</title>
        <authorList>
            <person name="Tauch A."/>
            <person name="Kaiser O."/>
            <person name="Hain T."/>
            <person name="Goesmann A."/>
            <person name="Weisshaar B."/>
            <person name="Albersmeier A."/>
            <person name="Bekel T."/>
            <person name="Bischoff N."/>
            <person name="Brune I."/>
            <person name="Chakraborty T."/>
            <person name="Kalinowski J."/>
            <person name="Meyer F."/>
            <person name="Rupp O."/>
            <person name="Schneiker S."/>
            <person name="Viehoever P."/>
            <person name="Puehler A."/>
        </authorList>
    </citation>
    <scope>NUCLEOTIDE SEQUENCE [LARGE SCALE GENOMIC DNA]</scope>
    <source>
        <strain evidence="3 4">K411</strain>
    </source>
</reference>
<dbReference type="Proteomes" id="UP000000545">
    <property type="component" value="Chromosome"/>
</dbReference>
<evidence type="ECO:0008006" key="5">
    <source>
        <dbReference type="Google" id="ProtNLM"/>
    </source>
</evidence>
<feature type="transmembrane region" description="Helical" evidence="2">
    <location>
        <begin position="135"/>
        <end position="153"/>
    </location>
</feature>
<feature type="region of interest" description="Disordered" evidence="1">
    <location>
        <begin position="1"/>
        <end position="56"/>
    </location>
</feature>
<accession>Q4JWK6</accession>
<dbReference type="AlphaFoldDB" id="Q4JWK6"/>
<keyword evidence="4" id="KW-1185">Reference proteome</keyword>
<evidence type="ECO:0000313" key="3">
    <source>
        <dbReference type="EMBL" id="CAI36801.1"/>
    </source>
</evidence>
<evidence type="ECO:0000313" key="4">
    <source>
        <dbReference type="Proteomes" id="UP000000545"/>
    </source>
</evidence>
<protein>
    <recommendedName>
        <fullName evidence="5">DUF2335 domain-containing protein</fullName>
    </recommendedName>
</protein>
<gene>
    <name evidence="3" type="ordered locus">jk0642</name>
</gene>
<sequence>MNHDDHEPQQTPGVPDGSGQHPRSTGRRDVPPHAKPDATSSAEDFPQRSIGTGISSEQLRNDPVLLAQVTAYLEENHLHVPLLMPDIDKMSELRSETPELYSAYVEAIRSQTRADELTRTAPYIEPAKAAKRGQIFGLTAVIAVLVLCGYLAFLGYVISASIIAGFDLVALASVFANGRRIEDS</sequence>
<evidence type="ECO:0000256" key="1">
    <source>
        <dbReference type="SAM" id="MobiDB-lite"/>
    </source>
</evidence>
<dbReference type="OrthoDB" id="4427487at2"/>
<name>Q4JWK6_CORJK</name>
<keyword evidence="2" id="KW-0472">Membrane</keyword>
<keyword evidence="2" id="KW-0812">Transmembrane</keyword>
<dbReference type="HOGENOM" id="CLU_1465882_0_0_11"/>
<dbReference type="RefSeq" id="WP_011273273.1">
    <property type="nucleotide sequence ID" value="NC_007164.1"/>
</dbReference>
<dbReference type="EMBL" id="CR931997">
    <property type="protein sequence ID" value="CAI36801.1"/>
    <property type="molecule type" value="Genomic_DNA"/>
</dbReference>
<organism evidence="3 4">
    <name type="scientific">Corynebacterium jeikeium (strain K411)</name>
    <dbReference type="NCBI Taxonomy" id="306537"/>
    <lineage>
        <taxon>Bacteria</taxon>
        <taxon>Bacillati</taxon>
        <taxon>Actinomycetota</taxon>
        <taxon>Actinomycetes</taxon>
        <taxon>Mycobacteriales</taxon>
        <taxon>Corynebacteriaceae</taxon>
        <taxon>Corynebacterium</taxon>
    </lineage>
</organism>
<feature type="compositionally biased region" description="Basic and acidic residues" evidence="1">
    <location>
        <begin position="26"/>
        <end position="36"/>
    </location>
</feature>
<dbReference type="KEGG" id="cjk:jk0642"/>
<dbReference type="eggNOG" id="ENOG503470M">
    <property type="taxonomic scope" value="Bacteria"/>
</dbReference>